<dbReference type="GO" id="GO:0006357">
    <property type="term" value="P:regulation of transcription by RNA polymerase II"/>
    <property type="evidence" value="ECO:0007669"/>
    <property type="project" value="InterPro"/>
</dbReference>
<dbReference type="InterPro" id="IPR019258">
    <property type="entry name" value="Mediator_Med4"/>
</dbReference>
<keyword evidence="9" id="KW-0175">Coiled coil</keyword>
<comment type="similarity">
    <text evidence="2 8">Belongs to the Mediator complex subunit 4 family.</text>
</comment>
<evidence type="ECO:0000256" key="5">
    <source>
        <dbReference type="ARBA" id="ARBA00023163"/>
    </source>
</evidence>
<dbReference type="GO" id="GO:0016592">
    <property type="term" value="C:mediator complex"/>
    <property type="evidence" value="ECO:0007669"/>
    <property type="project" value="InterPro"/>
</dbReference>
<dbReference type="GO" id="GO:0070847">
    <property type="term" value="C:core mediator complex"/>
    <property type="evidence" value="ECO:0007669"/>
    <property type="project" value="TreeGrafter"/>
</dbReference>
<keyword evidence="6 8" id="KW-0539">Nucleus</keyword>
<evidence type="ECO:0000313" key="11">
    <source>
        <dbReference type="EMBL" id="GAV54107.1"/>
    </source>
</evidence>
<accession>A0A1Q3AEF1</accession>
<evidence type="ECO:0000256" key="4">
    <source>
        <dbReference type="ARBA" id="ARBA00023015"/>
    </source>
</evidence>
<dbReference type="PANTHER" id="PTHR13208">
    <property type="entry name" value="MEDIATOR OF RNA POLYMERASE II TRANSCRIPTION SUBUNIT 4"/>
    <property type="match status" value="1"/>
</dbReference>
<dbReference type="OrthoDB" id="1929813at2759"/>
<feature type="region of interest" description="Disordered" evidence="10">
    <location>
        <begin position="246"/>
        <end position="335"/>
    </location>
</feature>
<comment type="caution">
    <text evidence="11">The sequence shown here is derived from an EMBL/GenBank/DDBJ whole genome shotgun (WGS) entry which is preliminary data.</text>
</comment>
<sequence>MLMNIYSFKSVYKSKNHSDNQGIHTRAEPFARDHQRDMSRMLSQNEFVPDTPANILSRGHVRSSSTSLISDAMSSGNNNDDELSKVQIYGDLTQYEEKLGALVESVDNFKPDVKIVHELIEVDKSLYKNLDSFAEYDRIDSELNRLDKESNELDRKTKEVLETLSECYEMLNVLPMLEQVEFEKQTILKQRSKVNSSVLLNYATKLSKFTKIPPTFDKGTIGPNNFVWPAEDALRRGMLAIASLHSKEMTRIPGEPEEEGPDVTEGGEKQGSGDNRGEEAKDEERPASPGAHGSERRQSFVFTENPTETANANDSNEPDDEALDLDLDLFKPDEF</sequence>
<comment type="function">
    <text evidence="8">Component of the Mediator complex, a coactivator involved in the regulated transcription of nearly all RNA polymerase II-dependent genes. Mediator functions as a bridge to convey information from gene-specific regulatory proteins to the basal RNA polymerase II transcription machinery. Mediator is recruited to promoters by direct interactions with regulatory proteins and serves as a scaffold for the assembly of a functional preinitiation complex with RNA polymerase II and the general transcription factors.</text>
</comment>
<keyword evidence="8" id="KW-0010">Activator</keyword>
<proteinExistence type="inferred from homology"/>
<dbReference type="Proteomes" id="UP000187013">
    <property type="component" value="Unassembled WGS sequence"/>
</dbReference>
<evidence type="ECO:0000256" key="10">
    <source>
        <dbReference type="SAM" id="MobiDB-lite"/>
    </source>
</evidence>
<evidence type="ECO:0000256" key="1">
    <source>
        <dbReference type="ARBA" id="ARBA00004123"/>
    </source>
</evidence>
<keyword evidence="4 8" id="KW-0805">Transcription regulation</keyword>
<feature type="compositionally biased region" description="Basic and acidic residues" evidence="10">
    <location>
        <begin position="275"/>
        <end position="286"/>
    </location>
</feature>
<dbReference type="Pfam" id="PF10018">
    <property type="entry name" value="Med4"/>
    <property type="match status" value="1"/>
</dbReference>
<feature type="coiled-coil region" evidence="9">
    <location>
        <begin position="136"/>
        <end position="166"/>
    </location>
</feature>
<evidence type="ECO:0000256" key="7">
    <source>
        <dbReference type="ARBA" id="ARBA00031257"/>
    </source>
</evidence>
<dbReference type="PANTHER" id="PTHR13208:SF2">
    <property type="entry name" value="MEDIATOR OF RNA POLYMERASE II TRANSCRIPTION SUBUNIT 4"/>
    <property type="match status" value="1"/>
</dbReference>
<evidence type="ECO:0000256" key="2">
    <source>
        <dbReference type="ARBA" id="ARBA00009626"/>
    </source>
</evidence>
<feature type="compositionally biased region" description="Acidic residues" evidence="10">
    <location>
        <begin position="316"/>
        <end position="327"/>
    </location>
</feature>
<evidence type="ECO:0000256" key="8">
    <source>
        <dbReference type="RuleBase" id="RU364141"/>
    </source>
</evidence>
<comment type="subunit">
    <text evidence="8">Component of the Mediator complex.</text>
</comment>
<dbReference type="EMBL" id="BDGX01000037">
    <property type="protein sequence ID" value="GAV54107.1"/>
    <property type="molecule type" value="Genomic_DNA"/>
</dbReference>
<evidence type="ECO:0000256" key="3">
    <source>
        <dbReference type="ARBA" id="ARBA00020629"/>
    </source>
</evidence>
<keyword evidence="5 8" id="KW-0804">Transcription</keyword>
<reference evidence="11 12" key="1">
    <citation type="submission" date="2016-08" db="EMBL/GenBank/DDBJ databases">
        <title>Draft genome sequence of allopolyploid Zygosaccharomyces rouxii.</title>
        <authorList>
            <person name="Watanabe J."/>
            <person name="Uehara K."/>
            <person name="Mogi Y."/>
            <person name="Tsukioka Y."/>
        </authorList>
    </citation>
    <scope>NUCLEOTIDE SEQUENCE [LARGE SCALE GENOMIC DNA]</scope>
    <source>
        <strain evidence="11 12">NBRC 110957</strain>
    </source>
</reference>
<evidence type="ECO:0000256" key="9">
    <source>
        <dbReference type="SAM" id="Coils"/>
    </source>
</evidence>
<protein>
    <recommendedName>
        <fullName evidence="3 8">Mediator of RNA polymerase II transcription subunit 4</fullName>
    </recommendedName>
    <alternativeName>
        <fullName evidence="7 8">Mediator complex subunit 4</fullName>
    </alternativeName>
</protein>
<evidence type="ECO:0000313" key="12">
    <source>
        <dbReference type="Proteomes" id="UP000187013"/>
    </source>
</evidence>
<gene>
    <name evidence="8" type="primary">MED4</name>
    <name evidence="11" type="ORF">ZYGR_0AK06090</name>
</gene>
<feature type="compositionally biased region" description="Polar residues" evidence="10">
    <location>
        <begin position="300"/>
        <end position="315"/>
    </location>
</feature>
<evidence type="ECO:0000256" key="6">
    <source>
        <dbReference type="ARBA" id="ARBA00023242"/>
    </source>
</evidence>
<organism evidence="11 12">
    <name type="scientific">Zygosaccharomyces rouxii</name>
    <dbReference type="NCBI Taxonomy" id="4956"/>
    <lineage>
        <taxon>Eukaryota</taxon>
        <taxon>Fungi</taxon>
        <taxon>Dikarya</taxon>
        <taxon>Ascomycota</taxon>
        <taxon>Saccharomycotina</taxon>
        <taxon>Saccharomycetes</taxon>
        <taxon>Saccharomycetales</taxon>
        <taxon>Saccharomycetaceae</taxon>
        <taxon>Zygosaccharomyces</taxon>
    </lineage>
</organism>
<dbReference type="AlphaFoldDB" id="A0A1Q3AEF1"/>
<name>A0A1Q3AEF1_ZYGRO</name>
<dbReference type="GO" id="GO:0003712">
    <property type="term" value="F:transcription coregulator activity"/>
    <property type="evidence" value="ECO:0007669"/>
    <property type="project" value="InterPro"/>
</dbReference>
<comment type="subcellular location">
    <subcellularLocation>
        <location evidence="1 8">Nucleus</location>
    </subcellularLocation>
</comment>